<sequence>MRKSAYEAMLKKQAGTSNTSIKHVRPKGATTGAVKKKGGCGCGKKKA</sequence>
<feature type="compositionally biased region" description="Basic residues" evidence="1">
    <location>
        <begin position="34"/>
        <end position="47"/>
    </location>
</feature>
<evidence type="ECO:0000256" key="1">
    <source>
        <dbReference type="SAM" id="MobiDB-lite"/>
    </source>
</evidence>
<evidence type="ECO:0000313" key="2">
    <source>
        <dbReference type="EMBL" id="KGX92799.1"/>
    </source>
</evidence>
<gene>
    <name evidence="2" type="ORF">N781_15550</name>
</gene>
<dbReference type="Proteomes" id="UP000030528">
    <property type="component" value="Unassembled WGS sequence"/>
</dbReference>
<proteinExistence type="predicted"/>
<protein>
    <submittedName>
        <fullName evidence="2">Uncharacterized protein</fullName>
    </submittedName>
</protein>
<dbReference type="EMBL" id="AVPE01000005">
    <property type="protein sequence ID" value="KGX92799.1"/>
    <property type="molecule type" value="Genomic_DNA"/>
</dbReference>
<organism evidence="2 3">
    <name type="scientific">Pontibacillus halophilus JSM 076056 = DSM 19796</name>
    <dbReference type="NCBI Taxonomy" id="1385510"/>
    <lineage>
        <taxon>Bacteria</taxon>
        <taxon>Bacillati</taxon>
        <taxon>Bacillota</taxon>
        <taxon>Bacilli</taxon>
        <taxon>Bacillales</taxon>
        <taxon>Bacillaceae</taxon>
        <taxon>Pontibacillus</taxon>
    </lineage>
</organism>
<evidence type="ECO:0000313" key="3">
    <source>
        <dbReference type="Proteomes" id="UP000030528"/>
    </source>
</evidence>
<dbReference type="RefSeq" id="WP_154655205.1">
    <property type="nucleotide sequence ID" value="NZ_AULI01000007.1"/>
</dbReference>
<dbReference type="AlphaFoldDB" id="A0A0A5GLB2"/>
<keyword evidence="3" id="KW-1185">Reference proteome</keyword>
<accession>A0A0A5GLB2</accession>
<reference evidence="2 3" key="1">
    <citation type="submission" date="2013-08" db="EMBL/GenBank/DDBJ databases">
        <authorList>
            <person name="Huang J."/>
            <person name="Wang G."/>
        </authorList>
    </citation>
    <scope>NUCLEOTIDE SEQUENCE [LARGE SCALE GENOMIC DNA]</scope>
    <source>
        <strain evidence="2 3">JSM 076056</strain>
    </source>
</reference>
<feature type="region of interest" description="Disordered" evidence="1">
    <location>
        <begin position="11"/>
        <end position="47"/>
    </location>
</feature>
<comment type="caution">
    <text evidence="2">The sequence shown here is derived from an EMBL/GenBank/DDBJ whole genome shotgun (WGS) entry which is preliminary data.</text>
</comment>
<name>A0A0A5GLB2_9BACI</name>